<gene>
    <name evidence="3" type="ORF">W97_02278</name>
</gene>
<evidence type="ECO:0000313" key="3">
    <source>
        <dbReference type="EMBL" id="EON63051.1"/>
    </source>
</evidence>
<evidence type="ECO:0000313" key="4">
    <source>
        <dbReference type="Proteomes" id="UP000016924"/>
    </source>
</evidence>
<dbReference type="RefSeq" id="XP_007778368.1">
    <property type="nucleotide sequence ID" value="XM_007780178.1"/>
</dbReference>
<organism evidence="3 4">
    <name type="scientific">Coniosporium apollinis (strain CBS 100218)</name>
    <name type="common">Rock-inhabiting black yeast</name>
    <dbReference type="NCBI Taxonomy" id="1168221"/>
    <lineage>
        <taxon>Eukaryota</taxon>
        <taxon>Fungi</taxon>
        <taxon>Dikarya</taxon>
        <taxon>Ascomycota</taxon>
        <taxon>Pezizomycotina</taxon>
        <taxon>Dothideomycetes</taxon>
        <taxon>Dothideomycetes incertae sedis</taxon>
        <taxon>Coniosporium</taxon>
    </lineage>
</organism>
<keyword evidence="4" id="KW-1185">Reference proteome</keyword>
<keyword evidence="2" id="KW-0812">Transmembrane</keyword>
<feature type="transmembrane region" description="Helical" evidence="2">
    <location>
        <begin position="78"/>
        <end position="98"/>
    </location>
</feature>
<feature type="region of interest" description="Disordered" evidence="1">
    <location>
        <begin position="1"/>
        <end position="51"/>
    </location>
</feature>
<dbReference type="PANTHER" id="PTHR37544:SF3">
    <property type="entry name" value="SPRAY"/>
    <property type="match status" value="1"/>
</dbReference>
<feature type="transmembrane region" description="Helical" evidence="2">
    <location>
        <begin position="190"/>
        <end position="213"/>
    </location>
</feature>
<feature type="transmembrane region" description="Helical" evidence="2">
    <location>
        <begin position="665"/>
        <end position="687"/>
    </location>
</feature>
<name>R7YN42_CONA1</name>
<feature type="transmembrane region" description="Helical" evidence="2">
    <location>
        <begin position="541"/>
        <end position="563"/>
    </location>
</feature>
<dbReference type="OrthoDB" id="3248909at2759"/>
<feature type="transmembrane region" description="Helical" evidence="2">
    <location>
        <begin position="769"/>
        <end position="792"/>
    </location>
</feature>
<feature type="transmembrane region" description="Helical" evidence="2">
    <location>
        <begin position="1132"/>
        <end position="1158"/>
    </location>
</feature>
<dbReference type="OMA" id="WVHLQRG"/>
<dbReference type="InterPro" id="IPR021840">
    <property type="entry name" value="DUF3433"/>
</dbReference>
<sequence length="1280" mass="142673">MTVPDMSSQHNLLDGSTESNRSADGHQSLIASDDQASNGGKQEFLVRARESSETSRKKGLVQLSGNPGWKPLTLKTPVLLGVILISVGLIGAIQYLVLRSEKNNGILFSEDVSSLPLSRSFGHLYLPTLIAVVYSFLWTWIDLDVKRLEPYYQLSQDGGASGSNSILLHYPFDFVASVPVQAIRRRHWPVFSASAAMVLVFWGVTPFQAGIFATDPVTRSFPVPMSRATRHLTLEQQETALTSTYVQSAFNIAWLNETLPPYMSRDYVLEPFGPLEANRIENSESWTAVTRLYSVDVACERAEETEGFYITGRGCEFFKADPPRGEGANSTLANEWSTLYVGYHNDNGFADYYLSQDCPLSMSHVFLVRWVHRDWNSSTTEGVGETALWCEPTYYQQEVNATVSPPLKSVQEITPLGPKLPVPEAIFNATEFEWAMSSQQQRRQNRGEFPTSAWPEARSRLQDMGVDLTYVPNMASFAVAAEKRPAADYLDPEVLRSSYQAAYRLLFSRQMVEVLGKEFDPATMSWGKRTYQMEAVHVVPAFAYVVEGLLAAVAFFAGLLLFLSITKPRKLNSNPGNVASLMSLVADSKPLLEEFRSLDKKSAKELEQELRDNTYSLSVSGEQDGAFRLKREDHSRSITQPASALQPRSTEQGVRPTEFRILSGLVFIALQLALLISFAVIYVKILRLNGLPLPSKNRFVRQLVENYIPTAIATFIEPIWVVLNRLLCVLQPFEELRKGKSRATKAITIDYTSLPPQLVFWRAFKSRHFVLGSVCCMALLANLLAVAFSGLFNEDTVSVPYAATFSVPFAPIMDSRMLNRTNTNNNRTFTDQFNVAMSNLTADTPMPVWTDDHRFYLPFNYTTETEGAWQHQVTTRTYGLSLECEPLVSIGENSISMSLSANALRASFNVSIASRDPLREPCNVNNLTMGFQGVANGLAALEITDFLCPEYIITGWLRANATRVEGRTNIGDDISNVTFHSLDYTFLGCQPRVNTGLRQVTVDNMGFVQQASQSEIPEDIEAFNAREKSDLAQQINGVLIFGSNVKVDFRRTWHNDTAASDFYNYLISKTVNSTHFLDPTNPLPTADEMAPLFEILYSKLAAIILGTNKGLLFPPAANTTVSGFTVKLETRIFMSLPMFIIAETILALYIITSICVYVGRPWRFLPRLPTTIASCIAFFAASHALVDMEGTAPMSVKERNAYVERMDHRYGFGPFVGTDGRAHTGIERQPFFAQLIRGGTGITQTTTAGSSEKGRKSGHWYSLAGWKEYKYGKVEGRGII</sequence>
<accession>R7YN42</accession>
<evidence type="ECO:0000256" key="2">
    <source>
        <dbReference type="SAM" id="Phobius"/>
    </source>
</evidence>
<protein>
    <submittedName>
        <fullName evidence="3">Uncharacterized protein</fullName>
    </submittedName>
</protein>
<dbReference type="Proteomes" id="UP000016924">
    <property type="component" value="Unassembled WGS sequence"/>
</dbReference>
<dbReference type="EMBL" id="JH767561">
    <property type="protein sequence ID" value="EON63051.1"/>
    <property type="molecule type" value="Genomic_DNA"/>
</dbReference>
<evidence type="ECO:0000256" key="1">
    <source>
        <dbReference type="SAM" id="MobiDB-lite"/>
    </source>
</evidence>
<feature type="compositionally biased region" description="Polar residues" evidence="1">
    <location>
        <begin position="637"/>
        <end position="651"/>
    </location>
</feature>
<dbReference type="eggNOG" id="ENOG502RXBF">
    <property type="taxonomic scope" value="Eukaryota"/>
</dbReference>
<feature type="compositionally biased region" description="Polar residues" evidence="1">
    <location>
        <begin position="1"/>
        <end position="22"/>
    </location>
</feature>
<dbReference type="STRING" id="1168221.R7YN42"/>
<feature type="transmembrane region" description="Helical" evidence="2">
    <location>
        <begin position="124"/>
        <end position="141"/>
    </location>
</feature>
<feature type="transmembrane region" description="Helical" evidence="2">
    <location>
        <begin position="707"/>
        <end position="730"/>
    </location>
</feature>
<dbReference type="AlphaFoldDB" id="R7YN42"/>
<keyword evidence="2" id="KW-0472">Membrane</keyword>
<dbReference type="HOGENOM" id="CLU_007916_0_0_1"/>
<proteinExistence type="predicted"/>
<dbReference type="PANTHER" id="PTHR37544">
    <property type="entry name" value="SPRAY-RELATED"/>
    <property type="match status" value="1"/>
</dbReference>
<dbReference type="Pfam" id="PF11915">
    <property type="entry name" value="DUF3433"/>
    <property type="match status" value="2"/>
</dbReference>
<feature type="region of interest" description="Disordered" evidence="1">
    <location>
        <begin position="630"/>
        <end position="651"/>
    </location>
</feature>
<reference evidence="4" key="1">
    <citation type="submission" date="2012-06" db="EMBL/GenBank/DDBJ databases">
        <title>The genome sequence of Coniosporium apollinis CBS 100218.</title>
        <authorList>
            <consortium name="The Broad Institute Genome Sequencing Platform"/>
            <person name="Cuomo C."/>
            <person name="Gorbushina A."/>
            <person name="Noack S."/>
            <person name="Walker B."/>
            <person name="Young S.K."/>
            <person name="Zeng Q."/>
            <person name="Gargeya S."/>
            <person name="Fitzgerald M."/>
            <person name="Haas B."/>
            <person name="Abouelleil A."/>
            <person name="Alvarado L."/>
            <person name="Arachchi H.M."/>
            <person name="Berlin A.M."/>
            <person name="Chapman S.B."/>
            <person name="Goldberg J."/>
            <person name="Griggs A."/>
            <person name="Gujja S."/>
            <person name="Hansen M."/>
            <person name="Howarth C."/>
            <person name="Imamovic A."/>
            <person name="Larimer J."/>
            <person name="McCowan C."/>
            <person name="Montmayeur A."/>
            <person name="Murphy C."/>
            <person name="Neiman D."/>
            <person name="Pearson M."/>
            <person name="Priest M."/>
            <person name="Roberts A."/>
            <person name="Saif S."/>
            <person name="Shea T."/>
            <person name="Sisk P."/>
            <person name="Sykes S."/>
            <person name="Wortman J."/>
            <person name="Nusbaum C."/>
            <person name="Birren B."/>
        </authorList>
    </citation>
    <scope>NUCLEOTIDE SEQUENCE [LARGE SCALE GENOMIC DNA]</scope>
    <source>
        <strain evidence="4">CBS 100218</strain>
    </source>
</reference>
<keyword evidence="2" id="KW-1133">Transmembrane helix</keyword>
<dbReference type="GeneID" id="19899589"/>